<evidence type="ECO:0000313" key="3">
    <source>
        <dbReference type="Proteomes" id="UP001598114"/>
    </source>
</evidence>
<dbReference type="CDD" id="cd00077">
    <property type="entry name" value="HDc"/>
    <property type="match status" value="1"/>
</dbReference>
<reference evidence="2 3" key="1">
    <citation type="submission" date="2024-03" db="EMBL/GenBank/DDBJ databases">
        <title>Aquirufa genome sequencing.</title>
        <authorList>
            <person name="Pitt A."/>
            <person name="Hahn M.W."/>
        </authorList>
    </citation>
    <scope>NUCLEOTIDE SEQUENCE [LARGE SCALE GENOMIC DNA]</scope>
    <source>
        <strain evidence="2 3">PLAD-142S6K</strain>
    </source>
</reference>
<dbReference type="InterPro" id="IPR052567">
    <property type="entry name" value="OP_Dioxygenase"/>
</dbReference>
<dbReference type="PANTHER" id="PTHR40202">
    <property type="match status" value="1"/>
</dbReference>
<keyword evidence="3" id="KW-1185">Reference proteome</keyword>
<dbReference type="InterPro" id="IPR017670">
    <property type="entry name" value="Phosphonate_degrad-assoc"/>
</dbReference>
<dbReference type="SUPFAM" id="SSF109604">
    <property type="entry name" value="HD-domain/PDEase-like"/>
    <property type="match status" value="1"/>
</dbReference>
<feature type="domain" description="HD" evidence="1">
    <location>
        <begin position="29"/>
        <end position="104"/>
    </location>
</feature>
<dbReference type="RefSeq" id="WP_377977433.1">
    <property type="nucleotide sequence ID" value="NZ_JBBKYA010000007.1"/>
</dbReference>
<gene>
    <name evidence="2" type="ORF">SKC38_12225</name>
</gene>
<dbReference type="PANTHER" id="PTHR40202:SF1">
    <property type="entry name" value="HD DOMAIN-CONTAINING PROTEIN"/>
    <property type="match status" value="1"/>
</dbReference>
<dbReference type="InterPro" id="IPR003607">
    <property type="entry name" value="HD/PDEase_dom"/>
</dbReference>
<dbReference type="InterPro" id="IPR006674">
    <property type="entry name" value="HD_domain"/>
</dbReference>
<dbReference type="EMBL" id="JBBKYA010000007">
    <property type="protein sequence ID" value="MFD3276997.1"/>
    <property type="molecule type" value="Genomic_DNA"/>
</dbReference>
<name>A0ABW6D1E1_9BACT</name>
<dbReference type="Pfam" id="PF01966">
    <property type="entry name" value="HD"/>
    <property type="match status" value="1"/>
</dbReference>
<protein>
    <submittedName>
        <fullName evidence="2">Phosphonate degradation HD-domain oxygenase</fullName>
    </submittedName>
</protein>
<dbReference type="NCBIfam" id="TIGR03276">
    <property type="entry name" value="Phn-HD"/>
    <property type="match status" value="1"/>
</dbReference>
<evidence type="ECO:0000259" key="1">
    <source>
        <dbReference type="Pfam" id="PF01966"/>
    </source>
</evidence>
<sequence length="181" mass="20120">MNTLIEKIENLFLKAGDSEYGGESVTQGEHALQAAFLAKSEGYDAHLIVACLLHDVGHMLHALPDDAPEQGIDDLHEELGFRFLEKYFIDAVAEPVRLHVDAKRYLCAKEPEYFGQLSEPSLISLALQGGPMSAIECQAFESNPFYREAVQLRRIDDLAKIPNLEVDPISSYGEMLKISAK</sequence>
<dbReference type="Proteomes" id="UP001598114">
    <property type="component" value="Unassembled WGS sequence"/>
</dbReference>
<comment type="caution">
    <text evidence="2">The sequence shown here is derived from an EMBL/GenBank/DDBJ whole genome shotgun (WGS) entry which is preliminary data.</text>
</comment>
<proteinExistence type="predicted"/>
<organism evidence="2 3">
    <name type="scientific">Aquirufa echingensis</name>
    <dbReference type="NCBI Taxonomy" id="3096516"/>
    <lineage>
        <taxon>Bacteria</taxon>
        <taxon>Pseudomonadati</taxon>
        <taxon>Bacteroidota</taxon>
        <taxon>Cytophagia</taxon>
        <taxon>Cytophagales</taxon>
        <taxon>Flectobacillaceae</taxon>
        <taxon>Aquirufa</taxon>
    </lineage>
</organism>
<evidence type="ECO:0000313" key="2">
    <source>
        <dbReference type="EMBL" id="MFD3276997.1"/>
    </source>
</evidence>
<accession>A0ABW6D1E1</accession>
<dbReference type="Gene3D" id="1.10.3210.10">
    <property type="entry name" value="Hypothetical protein af1432"/>
    <property type="match status" value="1"/>
</dbReference>